<evidence type="ECO:0000313" key="4">
    <source>
        <dbReference type="Proteomes" id="UP000315525"/>
    </source>
</evidence>
<dbReference type="AlphaFoldDB" id="A0A523UXS9"/>
<feature type="repeat" description="TPR" evidence="1">
    <location>
        <begin position="102"/>
        <end position="135"/>
    </location>
</feature>
<keyword evidence="2" id="KW-0812">Transmembrane</keyword>
<proteinExistence type="predicted"/>
<dbReference type="Pfam" id="PF13174">
    <property type="entry name" value="TPR_6"/>
    <property type="match status" value="1"/>
</dbReference>
<dbReference type="PROSITE" id="PS50005">
    <property type="entry name" value="TPR"/>
    <property type="match status" value="1"/>
</dbReference>
<feature type="transmembrane region" description="Helical" evidence="2">
    <location>
        <begin position="34"/>
        <end position="55"/>
    </location>
</feature>
<reference evidence="3 4" key="1">
    <citation type="submission" date="2019-03" db="EMBL/GenBank/DDBJ databases">
        <title>Metabolic potential of uncultured bacteria and archaea associated with petroleum seepage in deep-sea sediments.</title>
        <authorList>
            <person name="Dong X."/>
            <person name="Hubert C."/>
        </authorList>
    </citation>
    <scope>NUCLEOTIDE SEQUENCE [LARGE SCALE GENOMIC DNA]</scope>
    <source>
        <strain evidence="3">E44_bin18</strain>
    </source>
</reference>
<accession>A0A523UXS9</accession>
<keyword evidence="2" id="KW-1133">Transmembrane helix</keyword>
<dbReference type="InterPro" id="IPR019734">
    <property type="entry name" value="TPR_rpt"/>
</dbReference>
<dbReference type="SUPFAM" id="SSF48452">
    <property type="entry name" value="TPR-like"/>
    <property type="match status" value="1"/>
</dbReference>
<protein>
    <submittedName>
        <fullName evidence="3">Tetratricopeptide repeat protein</fullName>
    </submittedName>
</protein>
<evidence type="ECO:0000256" key="2">
    <source>
        <dbReference type="SAM" id="Phobius"/>
    </source>
</evidence>
<gene>
    <name evidence="3" type="ORF">E3J62_01715</name>
</gene>
<evidence type="ECO:0000256" key="1">
    <source>
        <dbReference type="PROSITE-ProRule" id="PRU00339"/>
    </source>
</evidence>
<keyword evidence="2" id="KW-0472">Membrane</keyword>
<sequence length="231" mass="26241">MVKKRRHRLTRHDLKTDRFVESTMELVSTARHHAPTLIFSVIAFIVLLLVVTYVVNGRKKARIQADRYLSSATASFMNGDFETARDGLEDISRRFWGTRAAREALFYLGNTYYALNDYDKAESNFERFLRARGGWPLLKASAAMGIANCHEQKQQFLVAAEGYERVADNYGDSPIAPEALISAARCYEIMGQAMAARPLYERLRHNYPESELAAVADFHLKIISGIEQVSR</sequence>
<dbReference type="EMBL" id="SOJN01000023">
    <property type="protein sequence ID" value="TET47327.1"/>
    <property type="molecule type" value="Genomic_DNA"/>
</dbReference>
<dbReference type="Proteomes" id="UP000315525">
    <property type="component" value="Unassembled WGS sequence"/>
</dbReference>
<dbReference type="InterPro" id="IPR011990">
    <property type="entry name" value="TPR-like_helical_dom_sf"/>
</dbReference>
<evidence type="ECO:0000313" key="3">
    <source>
        <dbReference type="EMBL" id="TET47327.1"/>
    </source>
</evidence>
<name>A0A523UXS9_UNCT6</name>
<comment type="caution">
    <text evidence="3">The sequence shown here is derived from an EMBL/GenBank/DDBJ whole genome shotgun (WGS) entry which is preliminary data.</text>
</comment>
<dbReference type="Pfam" id="PF13432">
    <property type="entry name" value="TPR_16"/>
    <property type="match status" value="1"/>
</dbReference>
<dbReference type="Gene3D" id="1.25.40.10">
    <property type="entry name" value="Tetratricopeptide repeat domain"/>
    <property type="match status" value="2"/>
</dbReference>
<keyword evidence="1" id="KW-0802">TPR repeat</keyword>
<organism evidence="3 4">
    <name type="scientific">candidate division TA06 bacterium</name>
    <dbReference type="NCBI Taxonomy" id="2250710"/>
    <lineage>
        <taxon>Bacteria</taxon>
        <taxon>Bacteria division TA06</taxon>
    </lineage>
</organism>